<evidence type="ECO:0008006" key="4">
    <source>
        <dbReference type="Google" id="ProtNLM"/>
    </source>
</evidence>
<accession>A0AAN7KRT6</accession>
<comment type="caution">
    <text evidence="2">The sequence shown here is derived from an EMBL/GenBank/DDBJ whole genome shotgun (WGS) entry which is preliminary data.</text>
</comment>
<dbReference type="InterPro" id="IPR008833">
    <property type="entry name" value="Surf2"/>
</dbReference>
<name>A0AAN7KRT6_9MYRT</name>
<reference evidence="2 3" key="1">
    <citation type="journal article" date="2023" name="Hortic Res">
        <title>Pangenome of water caltrop reveals structural variations and asymmetric subgenome divergence after allopolyploidization.</title>
        <authorList>
            <person name="Zhang X."/>
            <person name="Chen Y."/>
            <person name="Wang L."/>
            <person name="Yuan Y."/>
            <person name="Fang M."/>
            <person name="Shi L."/>
            <person name="Lu R."/>
            <person name="Comes H.P."/>
            <person name="Ma Y."/>
            <person name="Chen Y."/>
            <person name="Huang G."/>
            <person name="Zhou Y."/>
            <person name="Zheng Z."/>
            <person name="Qiu Y."/>
        </authorList>
    </citation>
    <scope>NUCLEOTIDE SEQUENCE [LARGE SCALE GENOMIC DNA]</scope>
    <source>
        <tissue evidence="2">Roots</tissue>
    </source>
</reference>
<gene>
    <name evidence="2" type="ORF">SAY87_003702</name>
</gene>
<evidence type="ECO:0000313" key="2">
    <source>
        <dbReference type="EMBL" id="KAK4768561.1"/>
    </source>
</evidence>
<feature type="region of interest" description="Disordered" evidence="1">
    <location>
        <begin position="135"/>
        <end position="194"/>
    </location>
</feature>
<sequence length="238" mass="26976">MIPMIQWIGGDGLEGAKADEEGSDLVAQPTFTELPNGRFRCVETGHEMVAGDVEPYSRSKRCRLGLIDFALHHNKPPLNMFKQDPLCRSKLICKLTEDRLNKSEQHIWKHINGRRFLNKLVQKEVEEAPSKQLGVMNKKKQEMKMRKSVDEIRSEVRDPSAKDGNLHKDSRDHDIGSSAESEQDTDEISGTEILCCEPDIPLGEDYCEELEDISIRTKRMSIAIGPSSFASRKKKPKT</sequence>
<proteinExistence type="predicted"/>
<dbReference type="Proteomes" id="UP001345219">
    <property type="component" value="Chromosome 3"/>
</dbReference>
<protein>
    <recommendedName>
        <fullName evidence="4">Surfeit locus protein 2</fullName>
    </recommendedName>
</protein>
<organism evidence="2 3">
    <name type="scientific">Trapa incisa</name>
    <dbReference type="NCBI Taxonomy" id="236973"/>
    <lineage>
        <taxon>Eukaryota</taxon>
        <taxon>Viridiplantae</taxon>
        <taxon>Streptophyta</taxon>
        <taxon>Embryophyta</taxon>
        <taxon>Tracheophyta</taxon>
        <taxon>Spermatophyta</taxon>
        <taxon>Magnoliopsida</taxon>
        <taxon>eudicotyledons</taxon>
        <taxon>Gunneridae</taxon>
        <taxon>Pentapetalae</taxon>
        <taxon>rosids</taxon>
        <taxon>malvids</taxon>
        <taxon>Myrtales</taxon>
        <taxon>Lythraceae</taxon>
        <taxon>Trapa</taxon>
    </lineage>
</organism>
<dbReference type="PANTHER" id="PTHR47854">
    <property type="entry name" value="SURFEIT LOCUS PROTEIN 2 (SURF2)"/>
    <property type="match status" value="1"/>
</dbReference>
<evidence type="ECO:0000256" key="1">
    <source>
        <dbReference type="SAM" id="MobiDB-lite"/>
    </source>
</evidence>
<feature type="compositionally biased region" description="Basic and acidic residues" evidence="1">
    <location>
        <begin position="139"/>
        <end position="175"/>
    </location>
</feature>
<evidence type="ECO:0000313" key="3">
    <source>
        <dbReference type="Proteomes" id="UP001345219"/>
    </source>
</evidence>
<dbReference type="Pfam" id="PF05477">
    <property type="entry name" value="SURF2"/>
    <property type="match status" value="1"/>
</dbReference>
<dbReference type="EMBL" id="JAXIOK010000006">
    <property type="protein sequence ID" value="KAK4768561.1"/>
    <property type="molecule type" value="Genomic_DNA"/>
</dbReference>
<dbReference type="AlphaFoldDB" id="A0AAN7KRT6"/>
<dbReference type="PANTHER" id="PTHR47854:SF1">
    <property type="entry name" value="SURFEIT LOCUS PROTEIN 2 (SURF2)"/>
    <property type="match status" value="1"/>
</dbReference>
<keyword evidence="3" id="KW-1185">Reference proteome</keyword>